<accession>A0A1X2ICJ1</accession>
<comment type="caution">
    <text evidence="1">The sequence shown here is derived from an EMBL/GenBank/DDBJ whole genome shotgun (WGS) entry which is preliminary data.</text>
</comment>
<dbReference type="EMBL" id="MCGE01000016">
    <property type="protein sequence ID" value="ORZ13678.1"/>
    <property type="molecule type" value="Genomic_DNA"/>
</dbReference>
<dbReference type="STRING" id="90262.A0A1X2ICJ1"/>
<keyword evidence="2" id="KW-1185">Reference proteome</keyword>
<evidence type="ECO:0000313" key="1">
    <source>
        <dbReference type="EMBL" id="ORZ13678.1"/>
    </source>
</evidence>
<gene>
    <name evidence="1" type="ORF">BCR42DRAFT_355108</name>
</gene>
<reference evidence="1 2" key="1">
    <citation type="submission" date="2016-07" db="EMBL/GenBank/DDBJ databases">
        <title>Pervasive Adenine N6-methylation of Active Genes in Fungi.</title>
        <authorList>
            <consortium name="DOE Joint Genome Institute"/>
            <person name="Mondo S.J."/>
            <person name="Dannebaum R.O."/>
            <person name="Kuo R.C."/>
            <person name="Labutti K."/>
            <person name="Haridas S."/>
            <person name="Kuo A."/>
            <person name="Salamov A."/>
            <person name="Ahrendt S.R."/>
            <person name="Lipzen A."/>
            <person name="Sullivan W."/>
            <person name="Andreopoulos W.B."/>
            <person name="Clum A."/>
            <person name="Lindquist E."/>
            <person name="Daum C."/>
            <person name="Ramamoorthy G.K."/>
            <person name="Gryganskyi A."/>
            <person name="Culley D."/>
            <person name="Magnuson J.K."/>
            <person name="James T.Y."/>
            <person name="O'Malley M.A."/>
            <person name="Stajich J.E."/>
            <person name="Spatafora J.W."/>
            <person name="Visel A."/>
            <person name="Grigoriev I.V."/>
        </authorList>
    </citation>
    <scope>NUCLEOTIDE SEQUENCE [LARGE SCALE GENOMIC DNA]</scope>
    <source>
        <strain evidence="1 2">NRRL 1336</strain>
    </source>
</reference>
<sequence length="440" mass="50256">MYRPIASKRLLYTTRLTKLRPLTNRRSFTFTTPVYNSGPDTSKIYALPFKLSPEKAPQVVDLANYITEHKFLGFFRLLKSMLLKTLPQVSNTSHIQIRKAYLPFWYYDMAIKATVTRENDDGPERELLAVGLNNYWTGHTWDPMCYLSFGFPLTVDASTLQPFSTIIDNNNDDDDEEDIDIIPFTTDPFQDLAPQVSSALEGVQVRQTGQVFDISKAELVFGAAYPLYFPVYIAQVESDKDTVIVVGGQSDNPVVFKYHPEKKSKTTKATDNDEEMTTPASTTTKHWLNNGEWIRLDVTDPSWRVGLPVSPLQELCKKFMDKVVNKQDGSTLATTARKPIAWDDVRIQAYPTYQQGNKDYVQQLYKVWAQQGMLTRLDNVSGNQRTLGMGKNGLEMKSADQFKEEILNSVGDDLQKLEQVEPQWLKEYNHQAIQEKNNED</sequence>
<dbReference type="OrthoDB" id="2349883at2759"/>
<organism evidence="1 2">
    <name type="scientific">Absidia repens</name>
    <dbReference type="NCBI Taxonomy" id="90262"/>
    <lineage>
        <taxon>Eukaryota</taxon>
        <taxon>Fungi</taxon>
        <taxon>Fungi incertae sedis</taxon>
        <taxon>Mucoromycota</taxon>
        <taxon>Mucoromycotina</taxon>
        <taxon>Mucoromycetes</taxon>
        <taxon>Mucorales</taxon>
        <taxon>Cunninghamellaceae</taxon>
        <taxon>Absidia</taxon>
    </lineage>
</organism>
<dbReference type="Proteomes" id="UP000193560">
    <property type="component" value="Unassembled WGS sequence"/>
</dbReference>
<proteinExistence type="predicted"/>
<name>A0A1X2ICJ1_9FUNG</name>
<protein>
    <submittedName>
        <fullName evidence="1">Uncharacterized protein</fullName>
    </submittedName>
</protein>
<dbReference type="AlphaFoldDB" id="A0A1X2ICJ1"/>
<evidence type="ECO:0000313" key="2">
    <source>
        <dbReference type="Proteomes" id="UP000193560"/>
    </source>
</evidence>